<evidence type="ECO:0000256" key="6">
    <source>
        <dbReference type="SAM" id="MobiDB-lite"/>
    </source>
</evidence>
<feature type="region of interest" description="Disordered" evidence="6">
    <location>
        <begin position="123"/>
        <end position="146"/>
    </location>
</feature>
<dbReference type="InterPro" id="IPR006612">
    <property type="entry name" value="THAP_Znf"/>
</dbReference>
<evidence type="ECO:0000313" key="8">
    <source>
        <dbReference type="EnsemblMetazoa" id="G7214.1:cds"/>
    </source>
</evidence>
<keyword evidence="3" id="KW-0862">Zinc</keyword>
<dbReference type="SUPFAM" id="SSF57716">
    <property type="entry name" value="Glucocorticoid receptor-like (DNA-binding domain)"/>
    <property type="match status" value="1"/>
</dbReference>
<feature type="domain" description="THAP-type" evidence="7">
    <location>
        <begin position="1"/>
        <end position="94"/>
    </location>
</feature>
<evidence type="ECO:0000256" key="3">
    <source>
        <dbReference type="ARBA" id="ARBA00022833"/>
    </source>
</evidence>
<keyword evidence="9" id="KW-1185">Reference proteome</keyword>
<accession>A0A8W8NSS0</accession>
<evidence type="ECO:0000259" key="7">
    <source>
        <dbReference type="PROSITE" id="PS50950"/>
    </source>
</evidence>
<feature type="compositionally biased region" description="Low complexity" evidence="6">
    <location>
        <begin position="129"/>
        <end position="146"/>
    </location>
</feature>
<dbReference type="Pfam" id="PF05485">
    <property type="entry name" value="THAP"/>
    <property type="match status" value="1"/>
</dbReference>
<protein>
    <recommendedName>
        <fullName evidence="7">THAP-type domain-containing protein</fullName>
    </recommendedName>
</protein>
<proteinExistence type="predicted"/>
<evidence type="ECO:0000313" key="9">
    <source>
        <dbReference type="Proteomes" id="UP000005408"/>
    </source>
</evidence>
<keyword evidence="2 5" id="KW-0863">Zinc-finger</keyword>
<keyword evidence="4 5" id="KW-0238">DNA-binding</keyword>
<evidence type="ECO:0000256" key="2">
    <source>
        <dbReference type="ARBA" id="ARBA00022771"/>
    </source>
</evidence>
<evidence type="ECO:0000256" key="4">
    <source>
        <dbReference type="ARBA" id="ARBA00023125"/>
    </source>
</evidence>
<dbReference type="AlphaFoldDB" id="A0A8W8NSS0"/>
<dbReference type="PANTHER" id="PTHR23080">
    <property type="entry name" value="THAP DOMAIN PROTEIN"/>
    <property type="match status" value="1"/>
</dbReference>
<evidence type="ECO:0000256" key="5">
    <source>
        <dbReference type="PROSITE-ProRule" id="PRU00309"/>
    </source>
</evidence>
<reference evidence="8" key="1">
    <citation type="submission" date="2022-08" db="UniProtKB">
        <authorList>
            <consortium name="EnsemblMetazoa"/>
        </authorList>
    </citation>
    <scope>IDENTIFICATION</scope>
    <source>
        <strain evidence="8">05x7-T-G4-1.051#20</strain>
    </source>
</reference>
<dbReference type="PROSITE" id="PS50950">
    <property type="entry name" value="ZF_THAP"/>
    <property type="match status" value="1"/>
</dbReference>
<dbReference type="GO" id="GO:0008270">
    <property type="term" value="F:zinc ion binding"/>
    <property type="evidence" value="ECO:0007669"/>
    <property type="project" value="UniProtKB-KW"/>
</dbReference>
<dbReference type="EnsemblMetazoa" id="G7214.1">
    <property type="protein sequence ID" value="G7214.1:cds"/>
    <property type="gene ID" value="G7214"/>
</dbReference>
<sequence length="322" mass="36637">MVLRCAWGTCNVDERYPERLQNGVKLILFPKPKTNLQKCLRWIKACGRPHEQLNIQRINKHKAVCSKHFVGGNGPTVEFPDPLQADGSAVRPTRPLRKRTSTFTESNPVSKKKKLLCTTDIEEHGEGVNSTTETETSNNTSSGNNISIQTEEPWISPFEMFAMATELHVSREKEKQYEATICTLKEEIKELKDKLSSDNQKPSFGVDEVIRREGKLKNLFKYYTGIVYIRFAGLLAFLVSDGSSVNYEKGRKDIKMLSLQDGLFLTLCRLRHNFGLKDLTPGHMPLLWYTCTALLFGYTGKVVKFESLQTFNEANYMRAVTI</sequence>
<name>A0A8W8NSS0_MAGGI</name>
<keyword evidence="1" id="KW-0479">Metal-binding</keyword>
<organism evidence="8 9">
    <name type="scientific">Magallana gigas</name>
    <name type="common">Pacific oyster</name>
    <name type="synonym">Crassostrea gigas</name>
    <dbReference type="NCBI Taxonomy" id="29159"/>
    <lineage>
        <taxon>Eukaryota</taxon>
        <taxon>Metazoa</taxon>
        <taxon>Spiralia</taxon>
        <taxon>Lophotrochozoa</taxon>
        <taxon>Mollusca</taxon>
        <taxon>Bivalvia</taxon>
        <taxon>Autobranchia</taxon>
        <taxon>Pteriomorphia</taxon>
        <taxon>Ostreida</taxon>
        <taxon>Ostreoidea</taxon>
        <taxon>Ostreidae</taxon>
        <taxon>Magallana</taxon>
    </lineage>
</organism>
<dbReference type="GO" id="GO:0003677">
    <property type="term" value="F:DNA binding"/>
    <property type="evidence" value="ECO:0007669"/>
    <property type="project" value="UniProtKB-UniRule"/>
</dbReference>
<evidence type="ECO:0000256" key="1">
    <source>
        <dbReference type="ARBA" id="ARBA00022723"/>
    </source>
</evidence>
<dbReference type="PANTHER" id="PTHR23080:SF143">
    <property type="entry name" value="SI:DKEY-56D12.4"/>
    <property type="match status" value="1"/>
</dbReference>
<dbReference type="Proteomes" id="UP000005408">
    <property type="component" value="Unassembled WGS sequence"/>
</dbReference>